<accession>A0A2R5GGC8</accession>
<dbReference type="SUPFAM" id="SSF50729">
    <property type="entry name" value="PH domain-like"/>
    <property type="match status" value="1"/>
</dbReference>
<comment type="caution">
    <text evidence="2">The sequence shown here is derived from an EMBL/GenBank/DDBJ whole genome shotgun (WGS) entry which is preliminary data.</text>
</comment>
<gene>
    <name evidence="2" type="ORF">FCC1311_035332</name>
</gene>
<organism evidence="2 3">
    <name type="scientific">Hondaea fermentalgiana</name>
    <dbReference type="NCBI Taxonomy" id="2315210"/>
    <lineage>
        <taxon>Eukaryota</taxon>
        <taxon>Sar</taxon>
        <taxon>Stramenopiles</taxon>
        <taxon>Bigyra</taxon>
        <taxon>Labyrinthulomycetes</taxon>
        <taxon>Thraustochytrida</taxon>
        <taxon>Thraustochytriidae</taxon>
        <taxon>Hondaea</taxon>
    </lineage>
</organism>
<name>A0A2R5GGC8_9STRA</name>
<dbReference type="CDD" id="cd00821">
    <property type="entry name" value="PH"/>
    <property type="match status" value="1"/>
</dbReference>
<protein>
    <recommendedName>
        <fullName evidence="4">PH domain-containing protein</fullName>
    </recommendedName>
</protein>
<reference evidence="2 3" key="1">
    <citation type="submission" date="2017-12" db="EMBL/GenBank/DDBJ databases">
        <title>Sequencing, de novo assembly and annotation of complete genome of a new Thraustochytrid species, strain FCC1311.</title>
        <authorList>
            <person name="Sedici K."/>
            <person name="Godart F."/>
            <person name="Aiese Cigliano R."/>
            <person name="Sanseverino W."/>
            <person name="Barakat M."/>
            <person name="Ortet P."/>
            <person name="Marechal E."/>
            <person name="Cagnac O."/>
            <person name="Amato A."/>
        </authorList>
    </citation>
    <scope>NUCLEOTIDE SEQUENCE [LARGE SCALE GENOMIC DNA]</scope>
</reference>
<dbReference type="InParanoid" id="A0A2R5GGC8"/>
<evidence type="ECO:0000256" key="1">
    <source>
        <dbReference type="SAM" id="MobiDB-lite"/>
    </source>
</evidence>
<proteinExistence type="predicted"/>
<keyword evidence="3" id="KW-1185">Reference proteome</keyword>
<evidence type="ECO:0000313" key="2">
    <source>
        <dbReference type="EMBL" id="GBG27311.1"/>
    </source>
</evidence>
<dbReference type="AlphaFoldDB" id="A0A2R5GGC8"/>
<feature type="compositionally biased region" description="Polar residues" evidence="1">
    <location>
        <begin position="27"/>
        <end position="36"/>
    </location>
</feature>
<dbReference type="Proteomes" id="UP000241890">
    <property type="component" value="Unassembled WGS sequence"/>
</dbReference>
<feature type="region of interest" description="Disordered" evidence="1">
    <location>
        <begin position="26"/>
        <end position="49"/>
    </location>
</feature>
<dbReference type="EMBL" id="BEYU01000029">
    <property type="protein sequence ID" value="GBG27311.1"/>
    <property type="molecule type" value="Genomic_DNA"/>
</dbReference>
<evidence type="ECO:0008006" key="4">
    <source>
        <dbReference type="Google" id="ProtNLM"/>
    </source>
</evidence>
<evidence type="ECO:0000313" key="3">
    <source>
        <dbReference type="Proteomes" id="UP000241890"/>
    </source>
</evidence>
<sequence length="274" mass="29291">MKTARCFADVFQAPSLESGQHHLLAQRNASHQQQAPDQEEEKEGQGDAPRRAPRVLKFDVVRRKGKLNVLYKKCLLCVDDAQMALYMADIDGYGAIKPPAQLIPIEQILSARQIQTGKCAFQLSVRVYFFDGIHAARPNQEKTIHFLAATPVQAAEWVESINAVVKQRSPATMPPAMTPSVMTPLAMTPPPKPPKPMHMRPAHSTALASTAVTGFDPALTTESGGDAFTSEPCAGHASSTSAIARVPAANAAALAASSSAPSRYGANGCCSFLE</sequence>